<evidence type="ECO:0000256" key="3">
    <source>
        <dbReference type="ARBA" id="ARBA00022741"/>
    </source>
</evidence>
<dbReference type="PROSITE" id="PS50893">
    <property type="entry name" value="ABC_TRANSPORTER_2"/>
    <property type="match status" value="1"/>
</dbReference>
<dbReference type="InterPro" id="IPR003439">
    <property type="entry name" value="ABC_transporter-like_ATP-bd"/>
</dbReference>
<dbReference type="InterPro" id="IPR017871">
    <property type="entry name" value="ABC_transporter-like_CS"/>
</dbReference>
<evidence type="ECO:0000256" key="1">
    <source>
        <dbReference type="ARBA" id="ARBA00004651"/>
    </source>
</evidence>
<organism evidence="7 8">
    <name type="scientific">Ligilactobacillus murinus</name>
    <dbReference type="NCBI Taxonomy" id="1622"/>
    <lineage>
        <taxon>Bacteria</taxon>
        <taxon>Bacillati</taxon>
        <taxon>Bacillota</taxon>
        <taxon>Bacilli</taxon>
        <taxon>Lactobacillales</taxon>
        <taxon>Lactobacillaceae</taxon>
        <taxon>Ligilactobacillus</taxon>
    </lineage>
</organism>
<evidence type="ECO:0000256" key="5">
    <source>
        <dbReference type="ARBA" id="ARBA00022989"/>
    </source>
</evidence>
<keyword evidence="4 7" id="KW-0067">ATP-binding</keyword>
<evidence type="ECO:0000256" key="6">
    <source>
        <dbReference type="ARBA" id="ARBA00023136"/>
    </source>
</evidence>
<evidence type="ECO:0000313" key="7">
    <source>
        <dbReference type="EMBL" id="TGY55856.1"/>
    </source>
</evidence>
<dbReference type="PROSITE" id="PS00211">
    <property type="entry name" value="ABC_TRANSPORTER_1"/>
    <property type="match status" value="1"/>
</dbReference>
<dbReference type="Pfam" id="PF00005">
    <property type="entry name" value="ABC_tran"/>
    <property type="match status" value="1"/>
</dbReference>
<keyword evidence="6" id="KW-0472">Membrane</keyword>
<dbReference type="InterPro" id="IPR039421">
    <property type="entry name" value="Type_1_exporter"/>
</dbReference>
<dbReference type="PROSITE" id="PS50929">
    <property type="entry name" value="ABC_TM1F"/>
    <property type="match status" value="1"/>
</dbReference>
<dbReference type="InterPro" id="IPR003593">
    <property type="entry name" value="AAA+_ATPase"/>
</dbReference>
<dbReference type="GO" id="GO:0015421">
    <property type="term" value="F:ABC-type oligopeptide transporter activity"/>
    <property type="evidence" value="ECO:0007669"/>
    <property type="project" value="TreeGrafter"/>
</dbReference>
<proteinExistence type="predicted"/>
<dbReference type="Gene3D" id="1.20.1560.10">
    <property type="entry name" value="ABC transporter type 1, transmembrane domain"/>
    <property type="match status" value="1"/>
</dbReference>
<evidence type="ECO:0000256" key="2">
    <source>
        <dbReference type="ARBA" id="ARBA00022692"/>
    </source>
</evidence>
<dbReference type="InterPro" id="IPR027417">
    <property type="entry name" value="P-loop_NTPase"/>
</dbReference>
<reference evidence="7 8" key="1">
    <citation type="submission" date="2019-04" db="EMBL/GenBank/DDBJ databases">
        <title>Microbes associate with the intestines of laboratory mice.</title>
        <authorList>
            <person name="Navarre W."/>
            <person name="Wong E."/>
            <person name="Huang K."/>
            <person name="Tropini C."/>
            <person name="Ng K."/>
            <person name="Yu B."/>
        </authorList>
    </citation>
    <scope>NUCLEOTIDE SEQUENCE [LARGE SCALE GENOMIC DNA]</scope>
    <source>
        <strain evidence="7 8">NM26_J9</strain>
    </source>
</reference>
<name>A0A4S2EA84_9LACO</name>
<dbReference type="AlphaFoldDB" id="A0A4S2EA84"/>
<protein>
    <submittedName>
        <fullName evidence="7">ABC transporter ATP-binding protein</fullName>
    </submittedName>
</protein>
<evidence type="ECO:0000313" key="8">
    <source>
        <dbReference type="Proteomes" id="UP000306855"/>
    </source>
</evidence>
<comment type="caution">
    <text evidence="7">The sequence shown here is derived from an EMBL/GenBank/DDBJ whole genome shotgun (WGS) entry which is preliminary data.</text>
</comment>
<dbReference type="Gene3D" id="3.40.50.300">
    <property type="entry name" value="P-loop containing nucleotide triphosphate hydrolases"/>
    <property type="match status" value="1"/>
</dbReference>
<dbReference type="CDD" id="cd07346">
    <property type="entry name" value="ABC_6TM_exporters"/>
    <property type="match status" value="1"/>
</dbReference>
<dbReference type="GO" id="GO:0005886">
    <property type="term" value="C:plasma membrane"/>
    <property type="evidence" value="ECO:0007669"/>
    <property type="project" value="UniProtKB-SubCell"/>
</dbReference>
<dbReference type="PANTHER" id="PTHR43394">
    <property type="entry name" value="ATP-DEPENDENT PERMEASE MDL1, MITOCHONDRIAL"/>
    <property type="match status" value="1"/>
</dbReference>
<dbReference type="GO" id="GO:0005524">
    <property type="term" value="F:ATP binding"/>
    <property type="evidence" value="ECO:0007669"/>
    <property type="project" value="UniProtKB-KW"/>
</dbReference>
<gene>
    <name evidence="7" type="ORF">E5340_04705</name>
</gene>
<keyword evidence="3" id="KW-0547">Nucleotide-binding</keyword>
<dbReference type="InterPro" id="IPR011527">
    <property type="entry name" value="ABC1_TM_dom"/>
</dbReference>
<dbReference type="PANTHER" id="PTHR43394:SF1">
    <property type="entry name" value="ATP-BINDING CASSETTE SUB-FAMILY B MEMBER 10, MITOCHONDRIAL"/>
    <property type="match status" value="1"/>
</dbReference>
<dbReference type="SMART" id="SM00382">
    <property type="entry name" value="AAA"/>
    <property type="match status" value="1"/>
</dbReference>
<dbReference type="GO" id="GO:0016887">
    <property type="term" value="F:ATP hydrolysis activity"/>
    <property type="evidence" value="ECO:0007669"/>
    <property type="project" value="InterPro"/>
</dbReference>
<keyword evidence="5" id="KW-1133">Transmembrane helix</keyword>
<evidence type="ECO:0000256" key="4">
    <source>
        <dbReference type="ARBA" id="ARBA00022840"/>
    </source>
</evidence>
<dbReference type="Pfam" id="PF00664">
    <property type="entry name" value="ABC_membrane"/>
    <property type="match status" value="1"/>
</dbReference>
<sequence length="545" mass="62449">MQKILLRQKYRISLFVLLSLIVGLIDISFALIIQLFINSIENSKLLIFQISVLLFILFVMLNYFMTYWQIKFQSEIQKRIHIDIKRRLINFCMFADFEYFQETSIGEKINYFEYYMDVYEQYYLNNILELIANIFVLIIGISYLLSVSVVITIVIFVLGIISLIIPIILGKIINTMVDENAELNSKFLSTIKEIMTGMEVIRGYRAEERFITEFNGNLESLEKNTQILSVTNGKLNQISALIQYVMIILCLIITGSGVIVGNLNLGQLVAVTQVSNMLIMPMQQIGMAILDIGGSKSIREKLNNLVNYGDDHNCCLEKCEEKIESIEFRNLSLESKNGHKILDNIDFVFKSRKKYAVVGDNGSGKSTLFQVILGIRKNYSGNVFVNGKDLKGKIITNISFLPQESVIFRKNITENILLGRNELNDRLDGILEKVNISKSFFKQMLTKGEYSMSGGEKRKINIARTFIGNSSVILMDEFENTLDKETKGMVQDYILEQQDKMVICITHSLDKDFLNGMDEIIYLKDGKVIDEDEYMQRTIDEGGKK</sequence>
<accession>A0A4S2EA84</accession>
<dbReference type="SUPFAM" id="SSF90123">
    <property type="entry name" value="ABC transporter transmembrane region"/>
    <property type="match status" value="1"/>
</dbReference>
<keyword evidence="2" id="KW-0812">Transmembrane</keyword>
<comment type="subcellular location">
    <subcellularLocation>
        <location evidence="1">Cell membrane</location>
        <topology evidence="1">Multi-pass membrane protein</topology>
    </subcellularLocation>
</comment>
<dbReference type="RefSeq" id="WP_135058445.1">
    <property type="nucleotide sequence ID" value="NZ_CP121161.1"/>
</dbReference>
<dbReference type="SUPFAM" id="SSF52540">
    <property type="entry name" value="P-loop containing nucleoside triphosphate hydrolases"/>
    <property type="match status" value="1"/>
</dbReference>
<dbReference type="InterPro" id="IPR036640">
    <property type="entry name" value="ABC1_TM_sf"/>
</dbReference>
<dbReference type="Proteomes" id="UP000306855">
    <property type="component" value="Unassembled WGS sequence"/>
</dbReference>
<dbReference type="EMBL" id="SRYK01000016">
    <property type="protein sequence ID" value="TGY55856.1"/>
    <property type="molecule type" value="Genomic_DNA"/>
</dbReference>